<evidence type="ECO:0000256" key="3">
    <source>
        <dbReference type="ARBA" id="ARBA00023163"/>
    </source>
</evidence>
<dbReference type="Proteomes" id="UP000612893">
    <property type="component" value="Unassembled WGS sequence"/>
</dbReference>
<comment type="caution">
    <text evidence="6">The sequence shown here is derived from an EMBL/GenBank/DDBJ whole genome shotgun (WGS) entry which is preliminary data.</text>
</comment>
<dbReference type="PROSITE" id="PS50995">
    <property type="entry name" value="HTH_MARR_2"/>
    <property type="match status" value="1"/>
</dbReference>
<dbReference type="Gene3D" id="1.10.10.10">
    <property type="entry name" value="Winged helix-like DNA-binding domain superfamily/Winged helix DNA-binding domain"/>
    <property type="match status" value="1"/>
</dbReference>
<dbReference type="PRINTS" id="PR00598">
    <property type="entry name" value="HTHMARR"/>
</dbReference>
<dbReference type="EMBL" id="JAEKNR010000217">
    <property type="protein sequence ID" value="MBJ7600767.1"/>
    <property type="molecule type" value="Genomic_DNA"/>
</dbReference>
<dbReference type="PANTHER" id="PTHR33164:SF104">
    <property type="entry name" value="TRANSCRIPTIONAL REGULATORY PROTEIN"/>
    <property type="match status" value="1"/>
</dbReference>
<dbReference type="AlphaFoldDB" id="A0A934KBN0"/>
<dbReference type="GO" id="GO:0003700">
    <property type="term" value="F:DNA-binding transcription factor activity"/>
    <property type="evidence" value="ECO:0007669"/>
    <property type="project" value="InterPro"/>
</dbReference>
<feature type="compositionally biased region" description="Basic and acidic residues" evidence="4">
    <location>
        <begin position="1"/>
        <end position="10"/>
    </location>
</feature>
<dbReference type="GO" id="GO:0003677">
    <property type="term" value="F:DNA binding"/>
    <property type="evidence" value="ECO:0007669"/>
    <property type="project" value="UniProtKB-KW"/>
</dbReference>
<evidence type="ECO:0000256" key="4">
    <source>
        <dbReference type="SAM" id="MobiDB-lite"/>
    </source>
</evidence>
<proteinExistence type="predicted"/>
<evidence type="ECO:0000256" key="2">
    <source>
        <dbReference type="ARBA" id="ARBA00023125"/>
    </source>
</evidence>
<dbReference type="InterPro" id="IPR036388">
    <property type="entry name" value="WH-like_DNA-bd_sf"/>
</dbReference>
<sequence length="192" mass="21647">MKDHTHEAHGHQHSGPALERDETGCIFDSHLRATLAEQLEPGMLPTVEAFAALRWAGKLTHQVMERWAEKQGLSEGRLQVLFRLRHAGSAGVPLGELAEMMNVSPRNITGLIDNLERDGLVARVPDPNDRRSVLAVLTDQGRERIDATWRASIERQTPWTAGMSREELVQLRHLCLRIVQNMQQTLEKGLKE</sequence>
<reference evidence="6" key="1">
    <citation type="submission" date="2020-10" db="EMBL/GenBank/DDBJ databases">
        <title>Ca. Dormibacterota MAGs.</title>
        <authorList>
            <person name="Montgomery K."/>
        </authorList>
    </citation>
    <scope>NUCLEOTIDE SEQUENCE [LARGE SCALE GENOMIC DNA]</scope>
    <source>
        <strain evidence="6">SC8812_S17_10</strain>
    </source>
</reference>
<dbReference type="SMART" id="SM00347">
    <property type="entry name" value="HTH_MARR"/>
    <property type="match status" value="1"/>
</dbReference>
<dbReference type="Pfam" id="PF01047">
    <property type="entry name" value="MarR"/>
    <property type="match status" value="1"/>
</dbReference>
<gene>
    <name evidence="6" type="ORF">JF922_22190</name>
</gene>
<feature type="region of interest" description="Disordered" evidence="4">
    <location>
        <begin position="1"/>
        <end position="21"/>
    </location>
</feature>
<evidence type="ECO:0000313" key="7">
    <source>
        <dbReference type="Proteomes" id="UP000612893"/>
    </source>
</evidence>
<dbReference type="InterPro" id="IPR023187">
    <property type="entry name" value="Tscrpt_reg_MarR-type_CS"/>
</dbReference>
<dbReference type="SUPFAM" id="SSF46785">
    <property type="entry name" value="Winged helix' DNA-binding domain"/>
    <property type="match status" value="1"/>
</dbReference>
<evidence type="ECO:0000256" key="1">
    <source>
        <dbReference type="ARBA" id="ARBA00023015"/>
    </source>
</evidence>
<keyword evidence="1" id="KW-0805">Transcription regulation</keyword>
<name>A0A934KBN0_9BACT</name>
<protein>
    <submittedName>
        <fullName evidence="6">MarR family transcriptional regulator</fullName>
    </submittedName>
</protein>
<accession>A0A934KBN0</accession>
<dbReference type="PROSITE" id="PS01117">
    <property type="entry name" value="HTH_MARR_1"/>
    <property type="match status" value="1"/>
</dbReference>
<evidence type="ECO:0000259" key="5">
    <source>
        <dbReference type="PROSITE" id="PS50995"/>
    </source>
</evidence>
<keyword evidence="7" id="KW-1185">Reference proteome</keyword>
<dbReference type="GO" id="GO:0006950">
    <property type="term" value="P:response to stress"/>
    <property type="evidence" value="ECO:0007669"/>
    <property type="project" value="TreeGrafter"/>
</dbReference>
<dbReference type="InterPro" id="IPR036390">
    <property type="entry name" value="WH_DNA-bd_sf"/>
</dbReference>
<keyword evidence="3" id="KW-0804">Transcription</keyword>
<keyword evidence="2" id="KW-0238">DNA-binding</keyword>
<dbReference type="PANTHER" id="PTHR33164">
    <property type="entry name" value="TRANSCRIPTIONAL REGULATOR, MARR FAMILY"/>
    <property type="match status" value="1"/>
</dbReference>
<dbReference type="InterPro" id="IPR039422">
    <property type="entry name" value="MarR/SlyA-like"/>
</dbReference>
<evidence type="ECO:0000313" key="6">
    <source>
        <dbReference type="EMBL" id="MBJ7600767.1"/>
    </source>
</evidence>
<dbReference type="InterPro" id="IPR000835">
    <property type="entry name" value="HTH_MarR-typ"/>
</dbReference>
<feature type="domain" description="HTH marR-type" evidence="5">
    <location>
        <begin position="36"/>
        <end position="180"/>
    </location>
</feature>
<organism evidence="6 7">
    <name type="scientific">Candidatus Nephthysia bennettiae</name>
    <dbReference type="NCBI Taxonomy" id="3127016"/>
    <lineage>
        <taxon>Bacteria</taxon>
        <taxon>Bacillati</taxon>
        <taxon>Candidatus Dormiibacterota</taxon>
        <taxon>Candidatus Dormibacteria</taxon>
        <taxon>Candidatus Dormibacterales</taxon>
        <taxon>Candidatus Dormibacteraceae</taxon>
        <taxon>Candidatus Nephthysia</taxon>
    </lineage>
</organism>